<evidence type="ECO:0000256" key="2">
    <source>
        <dbReference type="ARBA" id="ARBA00006796"/>
    </source>
</evidence>
<organism evidence="9 10">
    <name type="scientific">Megasphaera cerevisiae DSM 20462</name>
    <dbReference type="NCBI Taxonomy" id="1122219"/>
    <lineage>
        <taxon>Bacteria</taxon>
        <taxon>Bacillati</taxon>
        <taxon>Bacillota</taxon>
        <taxon>Negativicutes</taxon>
        <taxon>Veillonellales</taxon>
        <taxon>Veillonellaceae</taxon>
        <taxon>Megasphaera</taxon>
    </lineage>
</organism>
<dbReference type="STRING" id="39029.BSR42_11575"/>
<accession>A0A0J6WQP6</accession>
<keyword evidence="5" id="KW-0560">Oxidoreductase</keyword>
<keyword evidence="6" id="KW-0812">Transmembrane</keyword>
<keyword evidence="3" id="KW-0285">Flavoprotein</keyword>
<dbReference type="InterPro" id="IPR059103">
    <property type="entry name" value="FixC-like_C"/>
</dbReference>
<feature type="domain" description="FAD-binding" evidence="7">
    <location>
        <begin position="7"/>
        <end position="179"/>
    </location>
</feature>
<comment type="similarity">
    <text evidence="2">Belongs to the ETF-QO/FixC family.</text>
</comment>
<dbReference type="GO" id="GO:0071949">
    <property type="term" value="F:FAD binding"/>
    <property type="evidence" value="ECO:0007669"/>
    <property type="project" value="InterPro"/>
</dbReference>
<protein>
    <submittedName>
        <fullName evidence="9">Uncharacterized protein</fullName>
    </submittedName>
</protein>
<keyword evidence="4" id="KW-0274">FAD</keyword>
<dbReference type="Pfam" id="PF01494">
    <property type="entry name" value="FAD_binding_3"/>
    <property type="match status" value="1"/>
</dbReference>
<dbReference type="PATRIC" id="fig|1122219.3.peg.2329"/>
<keyword evidence="6" id="KW-0472">Membrane</keyword>
<dbReference type="InParanoid" id="A0A0J6WQP6"/>
<dbReference type="SUPFAM" id="SSF51905">
    <property type="entry name" value="FAD/NAD(P)-binding domain"/>
    <property type="match status" value="1"/>
</dbReference>
<evidence type="ECO:0000256" key="5">
    <source>
        <dbReference type="ARBA" id="ARBA00023002"/>
    </source>
</evidence>
<dbReference type="OrthoDB" id="9806565at2"/>
<gene>
    <name evidence="9" type="ORF">AB840_11845</name>
</gene>
<evidence type="ECO:0000256" key="4">
    <source>
        <dbReference type="ARBA" id="ARBA00022827"/>
    </source>
</evidence>
<dbReference type="InterPro" id="IPR036188">
    <property type="entry name" value="FAD/NAD-bd_sf"/>
</dbReference>
<dbReference type="Pfam" id="PF26311">
    <property type="entry name" value="ETF-QO_FixC_C"/>
    <property type="match status" value="1"/>
</dbReference>
<evidence type="ECO:0000313" key="9">
    <source>
        <dbReference type="EMBL" id="KMO85760.1"/>
    </source>
</evidence>
<dbReference type="InterPro" id="IPR002938">
    <property type="entry name" value="FAD-bd"/>
</dbReference>
<comment type="caution">
    <text evidence="9">The sequence shown here is derived from an EMBL/GenBank/DDBJ whole genome shotgun (WGS) entry which is preliminary data.</text>
</comment>
<dbReference type="EMBL" id="LEKT01000047">
    <property type="protein sequence ID" value="KMO85760.1"/>
    <property type="molecule type" value="Genomic_DNA"/>
</dbReference>
<proteinExistence type="inferred from homology"/>
<dbReference type="InterPro" id="IPR039651">
    <property type="entry name" value="FixC-like"/>
</dbReference>
<dbReference type="Proteomes" id="UP000036503">
    <property type="component" value="Unassembled WGS sequence"/>
</dbReference>
<comment type="cofactor">
    <cofactor evidence="1">
        <name>FAD</name>
        <dbReference type="ChEBI" id="CHEBI:57692"/>
    </cofactor>
</comment>
<evidence type="ECO:0000259" key="7">
    <source>
        <dbReference type="Pfam" id="PF01494"/>
    </source>
</evidence>
<keyword evidence="10" id="KW-1185">Reference proteome</keyword>
<keyword evidence="6" id="KW-1133">Transmembrane helix</keyword>
<evidence type="ECO:0000256" key="3">
    <source>
        <dbReference type="ARBA" id="ARBA00022630"/>
    </source>
</evidence>
<dbReference type="GO" id="GO:0016491">
    <property type="term" value="F:oxidoreductase activity"/>
    <property type="evidence" value="ECO:0007669"/>
    <property type="project" value="UniProtKB-KW"/>
</dbReference>
<reference evidence="9 10" key="1">
    <citation type="submission" date="2015-06" db="EMBL/GenBank/DDBJ databases">
        <title>Draft genome sequence of beer spoilage bacterium Megasphaera cerevisiae type strain 20462.</title>
        <authorList>
            <person name="Kutumbaka K."/>
            <person name="Pasmowitz J."/>
            <person name="Mategko J."/>
            <person name="Reyes D."/>
            <person name="Friedrich A."/>
            <person name="Han S."/>
            <person name="Martens-Habbena W."/>
            <person name="Neal-McKinney J."/>
            <person name="Janagama H.K."/>
            <person name="Nadala C."/>
            <person name="Samadpour M."/>
        </authorList>
    </citation>
    <scope>NUCLEOTIDE SEQUENCE [LARGE SCALE GENOMIC DNA]</scope>
    <source>
        <strain evidence="9 10">DSM 20462</strain>
    </source>
</reference>
<dbReference type="Gene3D" id="3.50.50.60">
    <property type="entry name" value="FAD/NAD(P)-binding domain"/>
    <property type="match status" value="1"/>
</dbReference>
<dbReference type="RefSeq" id="WP_048515055.1">
    <property type="nucleotide sequence ID" value="NZ_FUXD01000050.1"/>
</dbReference>
<evidence type="ECO:0000256" key="1">
    <source>
        <dbReference type="ARBA" id="ARBA00001974"/>
    </source>
</evidence>
<dbReference type="SUPFAM" id="SSF54373">
    <property type="entry name" value="FAD-linked reductases, C-terminal domain"/>
    <property type="match status" value="1"/>
</dbReference>
<feature type="transmembrane region" description="Helical" evidence="6">
    <location>
        <begin position="6"/>
        <end position="25"/>
    </location>
</feature>
<dbReference type="PANTHER" id="PTHR43624:SF2">
    <property type="entry name" value="ELECTRON TRANSFER FLAVOPROTEIN-QUINONE OXIDOREDUCTASE YDIS-RELATED"/>
    <property type="match status" value="1"/>
</dbReference>
<name>A0A0J6WQP6_9FIRM</name>
<dbReference type="PANTHER" id="PTHR43624">
    <property type="entry name" value="ELECTRON TRANSFER FLAVOPROTEIN-QUINONE OXIDOREDUCTASE YDIS-RELATED"/>
    <property type="match status" value="1"/>
</dbReference>
<evidence type="ECO:0000313" key="10">
    <source>
        <dbReference type="Proteomes" id="UP000036503"/>
    </source>
</evidence>
<evidence type="ECO:0000256" key="6">
    <source>
        <dbReference type="SAM" id="Phobius"/>
    </source>
</evidence>
<evidence type="ECO:0000259" key="8">
    <source>
        <dbReference type="Pfam" id="PF26311"/>
    </source>
</evidence>
<sequence>MGTENAADVIIVGGGIAGLAAAYALTKKGKSVVLLERGTSCGSKNMTGGRIYTPALRELLGTAVLREAPLERRVVKEQLSIVHGNSSTTLDYMDESAEKENFESCTILRSVFDKWLAGKAEEMGAMIITGTQADHLIEKDGRITGVYAAGEELLADVVIAADGIHSFIAHQAGLKQDIQCSGVGIGVKEVITLSEDIINNRFSLQKGEGAAHLFLGVTPGINGGGFLYTNTDSISLGMVVNPRELSMQEKTIHELFREFKASRSISPLIAQGKTAEYSAHLVHEMGFTGVPRTICRNGLLIVGDAAGFVINMGTTIRGMDLAVWSGIAAAEAIVAAPSPAEISKQYTKRIHERILPLMKRYKRYPQLLAIPRVFTEYPDAANQIMHAVFAIDGHRVPPKLTKKMWHILQHSVGIKHLISDSWEAIRLL</sequence>
<dbReference type="PRINTS" id="PR00420">
    <property type="entry name" value="RNGMNOXGNASE"/>
</dbReference>
<dbReference type="AlphaFoldDB" id="A0A0J6WQP6"/>
<feature type="domain" description="FixC-like C-terminal" evidence="8">
    <location>
        <begin position="365"/>
        <end position="427"/>
    </location>
</feature>